<keyword evidence="6" id="KW-0406">Ion transport</keyword>
<evidence type="ECO:0000313" key="8">
    <source>
        <dbReference type="Proteomes" id="UP001172457"/>
    </source>
</evidence>
<dbReference type="PANTHER" id="PTHR11660:SF57">
    <property type="entry name" value="SOLUTE CARRIER FAMILY 40 MEMBER"/>
    <property type="match status" value="1"/>
</dbReference>
<reference evidence="7" key="1">
    <citation type="submission" date="2023-03" db="EMBL/GenBank/DDBJ databases">
        <title>Chromosome-scale reference genome and RAD-based genetic map of yellow starthistle (Centaurea solstitialis) reveal putative structural variation and QTLs associated with invader traits.</title>
        <authorList>
            <person name="Reatini B."/>
            <person name="Cang F.A."/>
            <person name="Jiang Q."/>
            <person name="Mckibben M.T.W."/>
            <person name="Barker M.S."/>
            <person name="Rieseberg L.H."/>
            <person name="Dlugosch K.M."/>
        </authorList>
    </citation>
    <scope>NUCLEOTIDE SEQUENCE</scope>
    <source>
        <strain evidence="7">CAN-66</strain>
        <tissue evidence="7">Leaf</tissue>
    </source>
</reference>
<gene>
    <name evidence="7" type="ORF">OSB04_024937</name>
</gene>
<organism evidence="7 8">
    <name type="scientific">Centaurea solstitialis</name>
    <name type="common">yellow star-thistle</name>
    <dbReference type="NCBI Taxonomy" id="347529"/>
    <lineage>
        <taxon>Eukaryota</taxon>
        <taxon>Viridiplantae</taxon>
        <taxon>Streptophyta</taxon>
        <taxon>Embryophyta</taxon>
        <taxon>Tracheophyta</taxon>
        <taxon>Spermatophyta</taxon>
        <taxon>Magnoliopsida</taxon>
        <taxon>eudicotyledons</taxon>
        <taxon>Gunneridae</taxon>
        <taxon>Pentapetalae</taxon>
        <taxon>asterids</taxon>
        <taxon>campanulids</taxon>
        <taxon>Asterales</taxon>
        <taxon>Asteraceae</taxon>
        <taxon>Carduoideae</taxon>
        <taxon>Cardueae</taxon>
        <taxon>Centaureinae</taxon>
        <taxon>Centaurea</taxon>
    </lineage>
</organism>
<evidence type="ECO:0000256" key="2">
    <source>
        <dbReference type="ARBA" id="ARBA00022448"/>
    </source>
</evidence>
<dbReference type="GO" id="GO:0016020">
    <property type="term" value="C:membrane"/>
    <property type="evidence" value="ECO:0007669"/>
    <property type="project" value="UniProtKB-SubCell"/>
</dbReference>
<keyword evidence="2 6" id="KW-0813">Transport</keyword>
<dbReference type="PANTHER" id="PTHR11660">
    <property type="entry name" value="SOLUTE CARRIER FAMILY 40 MEMBER"/>
    <property type="match status" value="1"/>
</dbReference>
<dbReference type="GO" id="GO:0005381">
    <property type="term" value="F:iron ion transmembrane transporter activity"/>
    <property type="evidence" value="ECO:0007669"/>
    <property type="project" value="UniProtKB-UniRule"/>
</dbReference>
<keyword evidence="4" id="KW-1133">Transmembrane helix</keyword>
<evidence type="ECO:0000256" key="3">
    <source>
        <dbReference type="ARBA" id="ARBA00022692"/>
    </source>
</evidence>
<keyword evidence="5" id="KW-0472">Membrane</keyword>
<dbReference type="EMBL" id="JARYMX010000006">
    <property type="protein sequence ID" value="KAJ9545230.1"/>
    <property type="molecule type" value="Genomic_DNA"/>
</dbReference>
<accession>A0AA38SZE0</accession>
<dbReference type="AlphaFoldDB" id="A0AA38SZE0"/>
<protein>
    <recommendedName>
        <fullName evidence="6">Solute carrier family 40 member</fullName>
    </recommendedName>
</protein>
<comment type="function">
    <text evidence="6">May be involved in iron transport and iron homeostasis.</text>
</comment>
<keyword evidence="3" id="KW-0812">Transmembrane</keyword>
<evidence type="ECO:0000256" key="5">
    <source>
        <dbReference type="ARBA" id="ARBA00023136"/>
    </source>
</evidence>
<comment type="subcellular location">
    <subcellularLocation>
        <location evidence="1 6">Membrane</location>
        <topology evidence="1 6">Multi-pass membrane protein</topology>
    </subcellularLocation>
</comment>
<comment type="caution">
    <text evidence="7">The sequence shown here is derived from an EMBL/GenBank/DDBJ whole genome shotgun (WGS) entry which is preliminary data.</text>
</comment>
<dbReference type="Pfam" id="PF06963">
    <property type="entry name" value="FPN1"/>
    <property type="match status" value="1"/>
</dbReference>
<name>A0AA38SZE0_9ASTR</name>
<proteinExistence type="inferred from homology"/>
<keyword evidence="8" id="KW-1185">Reference proteome</keyword>
<evidence type="ECO:0000256" key="1">
    <source>
        <dbReference type="ARBA" id="ARBA00004141"/>
    </source>
</evidence>
<sequence length="93" mass="10396">MEVEKTLPLHQPPIPSSLLIYLYVGHFLARWSARMWEFSVGLYMIKLWPNSLLLAAAYGVVESATTALFGPLVGQWLDKSTYPKAPMLSIGIC</sequence>
<comment type="similarity">
    <text evidence="6">Belongs to the ferroportin (FP) (TC 2.A.100) family. SLC40A subfamily.</text>
</comment>
<evidence type="ECO:0000313" key="7">
    <source>
        <dbReference type="EMBL" id="KAJ9545230.1"/>
    </source>
</evidence>
<dbReference type="InterPro" id="IPR009716">
    <property type="entry name" value="Ferroportin-1"/>
</dbReference>
<evidence type="ECO:0000256" key="4">
    <source>
        <dbReference type="ARBA" id="ARBA00022989"/>
    </source>
</evidence>
<dbReference type="Proteomes" id="UP001172457">
    <property type="component" value="Chromosome 6"/>
</dbReference>
<evidence type="ECO:0000256" key="6">
    <source>
        <dbReference type="RuleBase" id="RU365065"/>
    </source>
</evidence>